<sequence>MTEFRFDEQKMTSLRHRITDEIRKAIFTGRLKPGDRLREVEMSRQMGVSRGPIREAMRMLEQEGLLFSQPYKETMVAEVTGEEVQEVLIPIRLTLETFALKKALPFIGDPEFERLSSFVARMKEAAQVNQLHQIVELDIMFHEYLLSLADMPGLLNTWTSICNRIRLYFIQQGQTYGNLDLLWKEHEALLAVIRKGDFDAIAEELATHIYRLHNEEE</sequence>
<keyword evidence="3" id="KW-0804">Transcription</keyword>
<protein>
    <submittedName>
        <fullName evidence="5">GntR family transcriptional regulator</fullName>
    </submittedName>
</protein>
<dbReference type="InterPro" id="IPR000524">
    <property type="entry name" value="Tscrpt_reg_HTH_GntR"/>
</dbReference>
<evidence type="ECO:0000313" key="5">
    <source>
        <dbReference type="EMBL" id="PYI55644.1"/>
    </source>
</evidence>
<dbReference type="RefSeq" id="WP_110839444.1">
    <property type="nucleotide sequence ID" value="NZ_QJVJ01000003.1"/>
</dbReference>
<keyword evidence="1" id="KW-0805">Transcription regulation</keyword>
<dbReference type="EMBL" id="QJVJ01000003">
    <property type="protein sequence ID" value="PYI55644.1"/>
    <property type="molecule type" value="Genomic_DNA"/>
</dbReference>
<organism evidence="5 6">
    <name type="scientific">Paenibacillus flagellatus</name>
    <dbReference type="NCBI Taxonomy" id="2211139"/>
    <lineage>
        <taxon>Bacteria</taxon>
        <taxon>Bacillati</taxon>
        <taxon>Bacillota</taxon>
        <taxon>Bacilli</taxon>
        <taxon>Bacillales</taxon>
        <taxon>Paenibacillaceae</taxon>
        <taxon>Paenibacillus</taxon>
    </lineage>
</organism>
<proteinExistence type="predicted"/>
<gene>
    <name evidence="5" type="ORF">DLM86_07910</name>
</gene>
<evidence type="ECO:0000313" key="6">
    <source>
        <dbReference type="Proteomes" id="UP000247476"/>
    </source>
</evidence>
<evidence type="ECO:0000256" key="2">
    <source>
        <dbReference type="ARBA" id="ARBA00023125"/>
    </source>
</evidence>
<dbReference type="PANTHER" id="PTHR43537">
    <property type="entry name" value="TRANSCRIPTIONAL REGULATOR, GNTR FAMILY"/>
    <property type="match status" value="1"/>
</dbReference>
<dbReference type="CDD" id="cd07377">
    <property type="entry name" value="WHTH_GntR"/>
    <property type="match status" value="1"/>
</dbReference>
<keyword evidence="2" id="KW-0238">DNA-binding</keyword>
<dbReference type="InterPro" id="IPR036390">
    <property type="entry name" value="WH_DNA-bd_sf"/>
</dbReference>
<evidence type="ECO:0000256" key="3">
    <source>
        <dbReference type="ARBA" id="ARBA00023163"/>
    </source>
</evidence>
<accession>A0A2V5KBW8</accession>
<dbReference type="SMART" id="SM00895">
    <property type="entry name" value="FCD"/>
    <property type="match status" value="1"/>
</dbReference>
<dbReference type="InterPro" id="IPR011711">
    <property type="entry name" value="GntR_C"/>
</dbReference>
<dbReference type="PROSITE" id="PS50949">
    <property type="entry name" value="HTH_GNTR"/>
    <property type="match status" value="1"/>
</dbReference>
<dbReference type="OrthoDB" id="9781630at2"/>
<dbReference type="Pfam" id="PF07729">
    <property type="entry name" value="FCD"/>
    <property type="match status" value="1"/>
</dbReference>
<dbReference type="InterPro" id="IPR036388">
    <property type="entry name" value="WH-like_DNA-bd_sf"/>
</dbReference>
<reference evidence="5 6" key="1">
    <citation type="submission" date="2018-05" db="EMBL/GenBank/DDBJ databases">
        <title>Paenibacillus flagellatus sp. nov., isolated from selenium mineral soil.</title>
        <authorList>
            <person name="Dai X."/>
        </authorList>
    </citation>
    <scope>NUCLEOTIDE SEQUENCE [LARGE SCALE GENOMIC DNA]</scope>
    <source>
        <strain evidence="5 6">DXL2</strain>
    </source>
</reference>
<dbReference type="SUPFAM" id="SSF48008">
    <property type="entry name" value="GntR ligand-binding domain-like"/>
    <property type="match status" value="1"/>
</dbReference>
<evidence type="ECO:0000259" key="4">
    <source>
        <dbReference type="PROSITE" id="PS50949"/>
    </source>
</evidence>
<evidence type="ECO:0000256" key="1">
    <source>
        <dbReference type="ARBA" id="ARBA00023015"/>
    </source>
</evidence>
<dbReference type="GO" id="GO:0003677">
    <property type="term" value="F:DNA binding"/>
    <property type="evidence" value="ECO:0007669"/>
    <property type="project" value="UniProtKB-KW"/>
</dbReference>
<comment type="caution">
    <text evidence="5">The sequence shown here is derived from an EMBL/GenBank/DDBJ whole genome shotgun (WGS) entry which is preliminary data.</text>
</comment>
<dbReference type="GO" id="GO:0003700">
    <property type="term" value="F:DNA-binding transcription factor activity"/>
    <property type="evidence" value="ECO:0007669"/>
    <property type="project" value="InterPro"/>
</dbReference>
<dbReference type="PRINTS" id="PR00035">
    <property type="entry name" value="HTHGNTR"/>
</dbReference>
<dbReference type="Gene3D" id="1.10.10.10">
    <property type="entry name" value="Winged helix-like DNA-binding domain superfamily/Winged helix DNA-binding domain"/>
    <property type="match status" value="1"/>
</dbReference>
<dbReference type="InterPro" id="IPR008920">
    <property type="entry name" value="TF_FadR/GntR_C"/>
</dbReference>
<dbReference type="PANTHER" id="PTHR43537:SF5">
    <property type="entry name" value="UXU OPERON TRANSCRIPTIONAL REGULATOR"/>
    <property type="match status" value="1"/>
</dbReference>
<dbReference type="Gene3D" id="1.20.120.530">
    <property type="entry name" value="GntR ligand-binding domain-like"/>
    <property type="match status" value="1"/>
</dbReference>
<dbReference type="Proteomes" id="UP000247476">
    <property type="component" value="Unassembled WGS sequence"/>
</dbReference>
<dbReference type="AlphaFoldDB" id="A0A2V5KBW8"/>
<dbReference type="SUPFAM" id="SSF46785">
    <property type="entry name" value="Winged helix' DNA-binding domain"/>
    <property type="match status" value="1"/>
</dbReference>
<dbReference type="SMART" id="SM00345">
    <property type="entry name" value="HTH_GNTR"/>
    <property type="match status" value="1"/>
</dbReference>
<keyword evidence="6" id="KW-1185">Reference proteome</keyword>
<name>A0A2V5KBW8_9BACL</name>
<dbReference type="Pfam" id="PF00392">
    <property type="entry name" value="GntR"/>
    <property type="match status" value="1"/>
</dbReference>
<feature type="domain" description="HTH gntR-type" evidence="4">
    <location>
        <begin position="12"/>
        <end position="79"/>
    </location>
</feature>